<dbReference type="InterPro" id="IPR029071">
    <property type="entry name" value="Ubiquitin-like_domsf"/>
</dbReference>
<name>A0A368F745_ANCCA</name>
<evidence type="ECO:0000313" key="3">
    <source>
        <dbReference type="Proteomes" id="UP000252519"/>
    </source>
</evidence>
<dbReference type="Pfam" id="PF00240">
    <property type="entry name" value="ubiquitin"/>
    <property type="match status" value="1"/>
</dbReference>
<dbReference type="Proteomes" id="UP000252519">
    <property type="component" value="Unassembled WGS sequence"/>
</dbReference>
<dbReference type="STRING" id="29170.A0A368F745"/>
<feature type="non-terminal residue" evidence="2">
    <location>
        <position position="1"/>
    </location>
</feature>
<dbReference type="InterPro" id="IPR000626">
    <property type="entry name" value="Ubiquitin-like_dom"/>
</dbReference>
<organism evidence="2 3">
    <name type="scientific">Ancylostoma caninum</name>
    <name type="common">Dog hookworm</name>
    <dbReference type="NCBI Taxonomy" id="29170"/>
    <lineage>
        <taxon>Eukaryota</taxon>
        <taxon>Metazoa</taxon>
        <taxon>Ecdysozoa</taxon>
        <taxon>Nematoda</taxon>
        <taxon>Chromadorea</taxon>
        <taxon>Rhabditida</taxon>
        <taxon>Rhabditina</taxon>
        <taxon>Rhabditomorpha</taxon>
        <taxon>Strongyloidea</taxon>
        <taxon>Ancylostomatidae</taxon>
        <taxon>Ancylostomatinae</taxon>
        <taxon>Ancylostoma</taxon>
    </lineage>
</organism>
<dbReference type="Gene3D" id="3.10.20.90">
    <property type="entry name" value="Phosphatidylinositol 3-kinase Catalytic Subunit, Chain A, domain 1"/>
    <property type="match status" value="1"/>
</dbReference>
<reference evidence="2 3" key="1">
    <citation type="submission" date="2014-10" db="EMBL/GenBank/DDBJ databases">
        <title>Draft genome of the hookworm Ancylostoma caninum.</title>
        <authorList>
            <person name="Mitreva M."/>
        </authorList>
    </citation>
    <scope>NUCLEOTIDE SEQUENCE [LARGE SCALE GENOMIC DNA]</scope>
    <source>
        <strain evidence="2 3">Baltimore</strain>
    </source>
</reference>
<proteinExistence type="predicted"/>
<evidence type="ECO:0000313" key="2">
    <source>
        <dbReference type="EMBL" id="RCN27961.1"/>
    </source>
</evidence>
<accession>A0A368F745</accession>
<dbReference type="OrthoDB" id="428577at2759"/>
<evidence type="ECO:0000259" key="1">
    <source>
        <dbReference type="PROSITE" id="PS50053"/>
    </source>
</evidence>
<dbReference type="CDD" id="cd17039">
    <property type="entry name" value="Ubl_ubiquitin_like"/>
    <property type="match status" value="1"/>
</dbReference>
<gene>
    <name evidence="2" type="ORF">ANCCAN_26301</name>
</gene>
<dbReference type="PROSITE" id="PS50053">
    <property type="entry name" value="UBIQUITIN_2"/>
    <property type="match status" value="1"/>
</dbReference>
<dbReference type="SUPFAM" id="SSF54236">
    <property type="entry name" value="Ubiquitin-like"/>
    <property type="match status" value="1"/>
</dbReference>
<comment type="caution">
    <text evidence="2">The sequence shown here is derived from an EMBL/GenBank/DDBJ whole genome shotgun (WGS) entry which is preliminary data.</text>
</comment>
<keyword evidence="3" id="KW-1185">Reference proteome</keyword>
<feature type="domain" description="Ubiquitin-like" evidence="1">
    <location>
        <begin position="14"/>
        <end position="68"/>
    </location>
</feature>
<protein>
    <submittedName>
        <fullName evidence="2">Ubiquitin family protein</fullName>
    </submittedName>
</protein>
<dbReference type="EMBL" id="JOJR01003241">
    <property type="protein sequence ID" value="RCN27961.1"/>
    <property type="molecule type" value="Genomic_DNA"/>
</dbReference>
<sequence length="107" mass="11853">SFQAKILVPALCRVSELKSIVSDATDVAPEKQLLLYKDQELKNENAGIRTYGITKDCSITMNVKMSTGSKVARSHNNMNMLFLPMVMQQGSLSSLRNTIKTMTTIRG</sequence>
<dbReference type="AlphaFoldDB" id="A0A368F745"/>